<evidence type="ECO:0000313" key="1">
    <source>
        <dbReference type="EMBL" id="RDG35843.1"/>
    </source>
</evidence>
<accession>A0A370B7P1</accession>
<reference evidence="1 2" key="1">
    <citation type="submission" date="2018-07" db="EMBL/GenBank/DDBJ databases">
        <title>Streptomyces species from bats.</title>
        <authorList>
            <person name="Dunlap C."/>
        </authorList>
    </citation>
    <scope>NUCLEOTIDE SEQUENCE [LARGE SCALE GENOMIC DNA]</scope>
    <source>
        <strain evidence="1 2">AC230</strain>
    </source>
</reference>
<sequence>MRGSASVTVLPSSDRARRAVLPVAFCLGLAVVLTACGEDPDEGTNGVGKLTAAEIDKKARAAAGTAGAVRLSGTLVSGGEAYKLNMRLKENGALGSVVSKNSTFQLLRIEDALYLKADAGFWSHADDKATTAPGTSDSEAAGKLGDKYVKVPEEDPAYKQLTGFTDMNVLLGGILSLHGELNKGDRDRIGGVRTIKISGSEGDGGTLDVSLEGTPYPVRLQRAGNGGTLTLADWGKDFELAAPSKGQTVDYGSRLPKTGE</sequence>
<dbReference type="Proteomes" id="UP000253741">
    <property type="component" value="Unassembled WGS sequence"/>
</dbReference>
<organism evidence="1 2">
    <name type="scientific">Streptomyces corynorhini</name>
    <dbReference type="NCBI Taxonomy" id="2282652"/>
    <lineage>
        <taxon>Bacteria</taxon>
        <taxon>Bacillati</taxon>
        <taxon>Actinomycetota</taxon>
        <taxon>Actinomycetes</taxon>
        <taxon>Kitasatosporales</taxon>
        <taxon>Streptomycetaceae</taxon>
        <taxon>Streptomyces</taxon>
    </lineage>
</organism>
<evidence type="ECO:0008006" key="3">
    <source>
        <dbReference type="Google" id="ProtNLM"/>
    </source>
</evidence>
<dbReference type="EMBL" id="QQNA01000196">
    <property type="protein sequence ID" value="RDG35843.1"/>
    <property type="molecule type" value="Genomic_DNA"/>
</dbReference>
<evidence type="ECO:0000313" key="2">
    <source>
        <dbReference type="Proteomes" id="UP000253741"/>
    </source>
</evidence>
<comment type="caution">
    <text evidence="1">The sequence shown here is derived from an EMBL/GenBank/DDBJ whole genome shotgun (WGS) entry which is preliminary data.</text>
</comment>
<name>A0A370B7P1_9ACTN</name>
<dbReference type="AlphaFoldDB" id="A0A370B7P1"/>
<proteinExistence type="predicted"/>
<keyword evidence="2" id="KW-1185">Reference proteome</keyword>
<dbReference type="OrthoDB" id="4312411at2"/>
<gene>
    <name evidence="1" type="ORF">DVH02_23230</name>
</gene>
<protein>
    <recommendedName>
        <fullName evidence="3">Lipoprotein</fullName>
    </recommendedName>
</protein>